<reference evidence="1" key="2">
    <citation type="submission" date="2012-06" db="EMBL/GenBank/DDBJ databases">
        <authorList>
            <person name="Yu Y."/>
            <person name="Currie J."/>
            <person name="Lomeli R."/>
            <person name="Angelova A."/>
            <person name="Collura K."/>
            <person name="Wissotski M."/>
            <person name="Campos D."/>
            <person name="Kudrna D."/>
            <person name="Golser W."/>
            <person name="Ashely E."/>
            <person name="Descour A."/>
            <person name="Fernandes J."/>
            <person name="Soderlund C."/>
            <person name="Walbot V."/>
        </authorList>
    </citation>
    <scope>NUCLEOTIDE SEQUENCE</scope>
    <source>
        <strain evidence="1">B73</strain>
    </source>
</reference>
<evidence type="ECO:0000313" key="1">
    <source>
        <dbReference type="EMBL" id="ACN31400.1"/>
    </source>
</evidence>
<accession>C0PB55</accession>
<organism evidence="1">
    <name type="scientific">Zea mays</name>
    <name type="common">Maize</name>
    <dbReference type="NCBI Taxonomy" id="4577"/>
    <lineage>
        <taxon>Eukaryota</taxon>
        <taxon>Viridiplantae</taxon>
        <taxon>Streptophyta</taxon>
        <taxon>Embryophyta</taxon>
        <taxon>Tracheophyta</taxon>
        <taxon>Spermatophyta</taxon>
        <taxon>Magnoliopsida</taxon>
        <taxon>Liliopsida</taxon>
        <taxon>Poales</taxon>
        <taxon>Poaceae</taxon>
        <taxon>PACMAD clade</taxon>
        <taxon>Panicoideae</taxon>
        <taxon>Andropogonodae</taxon>
        <taxon>Andropogoneae</taxon>
        <taxon>Tripsacinae</taxon>
        <taxon>Zea</taxon>
    </lineage>
</organism>
<sequence length="88" mass="9125">MPTVAATLFSGKGEVVGCSLTTFLGCFGDSLSAAVFSETECGLSPRGMVPLPRSNLLSITIVPAAAAFEQQSGAPRKNYSVVPPHRLL</sequence>
<protein>
    <submittedName>
        <fullName evidence="1">Uncharacterized protein</fullName>
    </submittedName>
</protein>
<dbReference type="AlphaFoldDB" id="C0PB55"/>
<name>C0PB55_MAIZE</name>
<reference evidence="1" key="1">
    <citation type="journal article" date="2009" name="PLoS Genet.">
        <title>Sequencing, mapping, and analysis of 27,455 maize full-length cDNAs.</title>
        <authorList>
            <person name="Soderlund C."/>
            <person name="Descour A."/>
            <person name="Kudrna D."/>
            <person name="Bomhoff M."/>
            <person name="Boyd L."/>
            <person name="Currie J."/>
            <person name="Angelova A."/>
            <person name="Collura K."/>
            <person name="Wissotski M."/>
            <person name="Ashley E."/>
            <person name="Morrow D."/>
            <person name="Fernandes J."/>
            <person name="Walbot V."/>
            <person name="Yu Y."/>
        </authorList>
    </citation>
    <scope>NUCLEOTIDE SEQUENCE</scope>
    <source>
        <strain evidence="1">B73</strain>
    </source>
</reference>
<proteinExistence type="evidence at transcript level"/>
<dbReference type="EMBL" id="BT065524">
    <property type="protein sequence ID" value="ACN31400.1"/>
    <property type="molecule type" value="mRNA"/>
</dbReference>